<feature type="chain" id="PRO_5026224240" evidence="1">
    <location>
        <begin position="27"/>
        <end position="142"/>
    </location>
</feature>
<keyword evidence="1" id="KW-0732">Signal</keyword>
<organism evidence="3 4">
    <name type="scientific">Pontixanthobacter luteolus</name>
    <dbReference type="NCBI Taxonomy" id="295089"/>
    <lineage>
        <taxon>Bacteria</taxon>
        <taxon>Pseudomonadati</taxon>
        <taxon>Pseudomonadota</taxon>
        <taxon>Alphaproteobacteria</taxon>
        <taxon>Sphingomonadales</taxon>
        <taxon>Erythrobacteraceae</taxon>
        <taxon>Pontixanthobacter</taxon>
    </lineage>
</organism>
<dbReference type="EMBL" id="WTYP01000001">
    <property type="protein sequence ID" value="MXP47088.1"/>
    <property type="molecule type" value="Genomic_DNA"/>
</dbReference>
<reference evidence="3 4" key="1">
    <citation type="submission" date="2019-12" db="EMBL/GenBank/DDBJ databases">
        <title>Genomic-based taxomic classification of the family Erythrobacteraceae.</title>
        <authorList>
            <person name="Xu L."/>
        </authorList>
    </citation>
    <scope>NUCLEOTIDE SEQUENCE [LARGE SCALE GENOMIC DNA]</scope>
    <source>
        <strain evidence="3 4">SW-109</strain>
    </source>
</reference>
<keyword evidence="4" id="KW-1185">Reference proteome</keyword>
<evidence type="ECO:0000256" key="1">
    <source>
        <dbReference type="SAM" id="SignalP"/>
    </source>
</evidence>
<dbReference type="Pfam" id="PF09917">
    <property type="entry name" value="DUF2147"/>
    <property type="match status" value="1"/>
</dbReference>
<dbReference type="PROSITE" id="PS51318">
    <property type="entry name" value="TAT"/>
    <property type="match status" value="1"/>
</dbReference>
<gene>
    <name evidence="3" type="ORF">GRI43_06760</name>
</gene>
<dbReference type="InterPro" id="IPR006311">
    <property type="entry name" value="TAT_signal"/>
</dbReference>
<dbReference type="PANTHER" id="PTHR36919:SF2">
    <property type="entry name" value="BLL6627 PROTEIN"/>
    <property type="match status" value="1"/>
</dbReference>
<proteinExistence type="predicted"/>
<protein>
    <submittedName>
        <fullName evidence="3">DUF2147 domain-containing protein</fullName>
    </submittedName>
</protein>
<name>A0A6I4UZS6_9SPHN</name>
<comment type="caution">
    <text evidence="3">The sequence shown here is derived from an EMBL/GenBank/DDBJ whole genome shotgun (WGS) entry which is preliminary data.</text>
</comment>
<dbReference type="PANTHER" id="PTHR36919">
    <property type="entry name" value="BLR1215 PROTEIN"/>
    <property type="match status" value="1"/>
</dbReference>
<dbReference type="AlphaFoldDB" id="A0A6I4UZS6"/>
<sequence>MKLSRTAILAASAAMAALTLGSPASAAPASITGAWKTDDGKSVIQFYKCGQSMCGKISQFLVPEPAGGARDTENPDKAKRDRKLLGMRIFWNLSADGSRFEGKGYSPEDGRYFDAEVWRDGSELKVKGCVLVFCRTAKFTKA</sequence>
<evidence type="ECO:0000313" key="3">
    <source>
        <dbReference type="EMBL" id="MXP47088.1"/>
    </source>
</evidence>
<evidence type="ECO:0000313" key="4">
    <source>
        <dbReference type="Proteomes" id="UP000471435"/>
    </source>
</evidence>
<dbReference type="InterPro" id="IPR019223">
    <property type="entry name" value="DUF2147"/>
</dbReference>
<dbReference type="Gene3D" id="2.40.128.520">
    <property type="match status" value="1"/>
</dbReference>
<dbReference type="RefSeq" id="WP_160730249.1">
    <property type="nucleotide sequence ID" value="NZ_WTYP01000001.1"/>
</dbReference>
<accession>A0A6I4UZS6</accession>
<feature type="domain" description="DUF2147" evidence="2">
    <location>
        <begin position="33"/>
        <end position="141"/>
    </location>
</feature>
<dbReference type="Proteomes" id="UP000471435">
    <property type="component" value="Unassembled WGS sequence"/>
</dbReference>
<dbReference type="OrthoDB" id="9811671at2"/>
<feature type="signal peptide" evidence="1">
    <location>
        <begin position="1"/>
        <end position="26"/>
    </location>
</feature>
<evidence type="ECO:0000259" key="2">
    <source>
        <dbReference type="Pfam" id="PF09917"/>
    </source>
</evidence>